<dbReference type="Proteomes" id="UP000320653">
    <property type="component" value="Unassembled WGS sequence"/>
</dbReference>
<dbReference type="EMBL" id="VIWP01000003">
    <property type="protein sequence ID" value="TWF54887.1"/>
    <property type="molecule type" value="Genomic_DNA"/>
</dbReference>
<organism evidence="1 2">
    <name type="scientific">Neorhizobium alkalisoli</name>
    <dbReference type="NCBI Taxonomy" id="528178"/>
    <lineage>
        <taxon>Bacteria</taxon>
        <taxon>Pseudomonadati</taxon>
        <taxon>Pseudomonadota</taxon>
        <taxon>Alphaproteobacteria</taxon>
        <taxon>Hyphomicrobiales</taxon>
        <taxon>Rhizobiaceae</taxon>
        <taxon>Rhizobium/Agrobacterium group</taxon>
        <taxon>Neorhizobium</taxon>
    </lineage>
</organism>
<reference evidence="1 2" key="1">
    <citation type="submission" date="2019-06" db="EMBL/GenBank/DDBJ databases">
        <title>Sorghum-associated microbial communities from plants grown in Nebraska, USA.</title>
        <authorList>
            <person name="Schachtman D."/>
        </authorList>
    </citation>
    <scope>NUCLEOTIDE SEQUENCE [LARGE SCALE GENOMIC DNA]</scope>
    <source>
        <strain evidence="1 2">1225</strain>
    </source>
</reference>
<protein>
    <submittedName>
        <fullName evidence="1">Uncharacterized protein</fullName>
    </submittedName>
</protein>
<evidence type="ECO:0000313" key="1">
    <source>
        <dbReference type="EMBL" id="TWF54887.1"/>
    </source>
</evidence>
<dbReference type="AlphaFoldDB" id="A0A561QWX8"/>
<gene>
    <name evidence="1" type="ORF">FHW37_103758</name>
</gene>
<sequence>MMSNPLNFDELVGNVLTMARDASPRKTIEFGVIHGFCRDFAEDLAPNLIDLLSRVEGLQSLVPALERRPDLIVPATDEKALWCFVRESY</sequence>
<accession>A0A561QWX8</accession>
<keyword evidence="2" id="KW-1185">Reference proteome</keyword>
<name>A0A561QWX8_9HYPH</name>
<evidence type="ECO:0000313" key="2">
    <source>
        <dbReference type="Proteomes" id="UP000320653"/>
    </source>
</evidence>
<dbReference type="OrthoDB" id="8372408at2"/>
<comment type="caution">
    <text evidence="1">The sequence shown here is derived from an EMBL/GenBank/DDBJ whole genome shotgun (WGS) entry which is preliminary data.</text>
</comment>
<proteinExistence type="predicted"/>